<evidence type="ECO:0000313" key="1">
    <source>
        <dbReference type="EMBL" id="KAK9984247.1"/>
    </source>
</evidence>
<proteinExistence type="predicted"/>
<sequence length="222" mass="24533">MGHTSKDLLHLEHKNPSTSTLESTLFVCKKVIAPLPQKAIPDGNPITAPVPKSQEAPHELFVKFVQDACIASLIVTLPLQLPKIEASSYFSSWCEGSRGTTIRGSKGTTIRGRCEGSRGTMNLVFLLRSAWAIKLWRSEERRESFAHRSSTPPHTPPHASFPASENYVGAFASVVSLPQAMMQTGGFEYFKENCPTILIEILEYVARVSEHSIIQCRHGNET</sequence>
<dbReference type="AlphaFoldDB" id="A0AAW2BGQ6"/>
<gene>
    <name evidence="1" type="ORF">SO802_033772</name>
</gene>
<dbReference type="Proteomes" id="UP001459277">
    <property type="component" value="Unassembled WGS sequence"/>
</dbReference>
<comment type="caution">
    <text evidence="1">The sequence shown here is derived from an EMBL/GenBank/DDBJ whole genome shotgun (WGS) entry which is preliminary data.</text>
</comment>
<evidence type="ECO:0000313" key="2">
    <source>
        <dbReference type="Proteomes" id="UP001459277"/>
    </source>
</evidence>
<organism evidence="1 2">
    <name type="scientific">Lithocarpus litseifolius</name>
    <dbReference type="NCBI Taxonomy" id="425828"/>
    <lineage>
        <taxon>Eukaryota</taxon>
        <taxon>Viridiplantae</taxon>
        <taxon>Streptophyta</taxon>
        <taxon>Embryophyta</taxon>
        <taxon>Tracheophyta</taxon>
        <taxon>Spermatophyta</taxon>
        <taxon>Magnoliopsida</taxon>
        <taxon>eudicotyledons</taxon>
        <taxon>Gunneridae</taxon>
        <taxon>Pentapetalae</taxon>
        <taxon>rosids</taxon>
        <taxon>fabids</taxon>
        <taxon>Fagales</taxon>
        <taxon>Fagaceae</taxon>
        <taxon>Lithocarpus</taxon>
    </lineage>
</organism>
<keyword evidence="2" id="KW-1185">Reference proteome</keyword>
<dbReference type="EMBL" id="JAZDWU010000012">
    <property type="protein sequence ID" value="KAK9984247.1"/>
    <property type="molecule type" value="Genomic_DNA"/>
</dbReference>
<accession>A0AAW2BGQ6</accession>
<reference evidence="1 2" key="1">
    <citation type="submission" date="2024-01" db="EMBL/GenBank/DDBJ databases">
        <title>A telomere-to-telomere, gap-free genome of sweet tea (Lithocarpus litseifolius).</title>
        <authorList>
            <person name="Zhou J."/>
        </authorList>
    </citation>
    <scope>NUCLEOTIDE SEQUENCE [LARGE SCALE GENOMIC DNA]</scope>
    <source>
        <strain evidence="1">Zhou-2022a</strain>
        <tissue evidence="1">Leaf</tissue>
    </source>
</reference>
<name>A0AAW2BGQ6_9ROSI</name>
<protein>
    <submittedName>
        <fullName evidence="1">Uncharacterized protein</fullName>
    </submittedName>
</protein>